<evidence type="ECO:0000313" key="5">
    <source>
        <dbReference type="Proteomes" id="UP000035553"/>
    </source>
</evidence>
<keyword evidence="5" id="KW-1185">Reference proteome</keyword>
<dbReference type="PANTHER" id="PTHR35147:SF1">
    <property type="entry name" value="CHEMORECEPTOR GLUTAMINE DEAMIDASE CHED-RELATED"/>
    <property type="match status" value="1"/>
</dbReference>
<dbReference type="PANTHER" id="PTHR35147">
    <property type="entry name" value="CHEMORECEPTOR GLUTAMINE DEAMIDASE CHED-RELATED"/>
    <property type="match status" value="1"/>
</dbReference>
<evidence type="ECO:0000256" key="1">
    <source>
        <dbReference type="ARBA" id="ARBA00022500"/>
    </source>
</evidence>
<dbReference type="InterPro" id="IPR005659">
    <property type="entry name" value="Chemorcpt_Glu_NH3ase_CheD"/>
</dbReference>
<dbReference type="InterPro" id="IPR038592">
    <property type="entry name" value="CheD-like_sf"/>
</dbReference>
<protein>
    <recommendedName>
        <fullName evidence="3">Probable chemoreceptor glutamine deamidase CheD</fullName>
        <ecNumber evidence="3">3.5.1.44</ecNumber>
    </recommendedName>
</protein>
<dbReference type="InterPro" id="IPR011324">
    <property type="entry name" value="Cytotoxic_necrot_fac-like_cat"/>
</dbReference>
<comment type="caution">
    <text evidence="4">The sequence shown here is derived from an EMBL/GenBank/DDBJ whole genome shotgun (WGS) entry which is preliminary data.</text>
</comment>
<proteinExistence type="inferred from homology"/>
<dbReference type="EMBL" id="AFVQ02000052">
    <property type="protein sequence ID" value="KLI03133.1"/>
    <property type="molecule type" value="Genomic_DNA"/>
</dbReference>
<evidence type="ECO:0000256" key="3">
    <source>
        <dbReference type="HAMAP-Rule" id="MF_01440"/>
    </source>
</evidence>
<gene>
    <name evidence="3" type="primary">cheD</name>
    <name evidence="4" type="ORF">SINU_04430</name>
</gene>
<dbReference type="HAMAP" id="MF_01440">
    <property type="entry name" value="CheD"/>
    <property type="match status" value="1"/>
</dbReference>
<comment type="catalytic activity">
    <reaction evidence="3">
        <text>L-glutaminyl-[protein] + H2O = L-glutamyl-[protein] + NH4(+)</text>
        <dbReference type="Rhea" id="RHEA:16441"/>
        <dbReference type="Rhea" id="RHEA-COMP:10207"/>
        <dbReference type="Rhea" id="RHEA-COMP:10208"/>
        <dbReference type="ChEBI" id="CHEBI:15377"/>
        <dbReference type="ChEBI" id="CHEBI:28938"/>
        <dbReference type="ChEBI" id="CHEBI:29973"/>
        <dbReference type="ChEBI" id="CHEBI:30011"/>
        <dbReference type="EC" id="3.5.1.44"/>
    </reaction>
</comment>
<accession>A0A0U1QQP4</accession>
<evidence type="ECO:0000256" key="2">
    <source>
        <dbReference type="ARBA" id="ARBA00022801"/>
    </source>
</evidence>
<dbReference type="Gene3D" id="3.30.1330.200">
    <property type="match status" value="1"/>
</dbReference>
<dbReference type="EC" id="3.5.1.44" evidence="3"/>
<dbReference type="Proteomes" id="UP000035553">
    <property type="component" value="Unassembled WGS sequence"/>
</dbReference>
<name>A0A0U1QQP4_9BACL</name>
<reference evidence="4 5" key="1">
    <citation type="journal article" date="2011" name="J. Bacteriol.">
        <title>Draft genome sequence of Sporolactobacillus inulinus strain CASD, an efficient D-lactic acid-producing bacterium with high-concentration lactate tolerance capability.</title>
        <authorList>
            <person name="Yu B."/>
            <person name="Su F."/>
            <person name="Wang L."/>
            <person name="Xu K."/>
            <person name="Zhao B."/>
            <person name="Xu P."/>
        </authorList>
    </citation>
    <scope>NUCLEOTIDE SEQUENCE [LARGE SCALE GENOMIC DNA]</scope>
    <source>
        <strain evidence="4 5">CASD</strain>
    </source>
</reference>
<comment type="similarity">
    <text evidence="3">Belongs to the CheD family.</text>
</comment>
<keyword evidence="2 3" id="KW-0378">Hydrolase</keyword>
<dbReference type="CDD" id="cd16352">
    <property type="entry name" value="CheD"/>
    <property type="match status" value="1"/>
</dbReference>
<comment type="function">
    <text evidence="3">Probably deamidates glutamine residues to glutamate on methyl-accepting chemotaxis receptors (MCPs), playing an important role in chemotaxis.</text>
</comment>
<dbReference type="GO" id="GO:0050568">
    <property type="term" value="F:protein-glutamine glutaminase activity"/>
    <property type="evidence" value="ECO:0007669"/>
    <property type="project" value="UniProtKB-UniRule"/>
</dbReference>
<sequence>MIHVGISEIKFAIHPESLKTLGLGSCVGVVIYHQQTQTAGMAHVMLPDSSFSRSTIYPPGKYADTAIPMLVTKLTEYYHCPVSELKAKMAGGAEMFRTTRVQSMESIGTRNIEAVKAQLRAFHIPIISEEIGKDYGRTVEFFCDSCRLAIHALFRGSHLI</sequence>
<keyword evidence="1 3" id="KW-0145">Chemotaxis</keyword>
<dbReference type="STRING" id="1069536.SINU_04430"/>
<evidence type="ECO:0000313" key="4">
    <source>
        <dbReference type="EMBL" id="KLI03133.1"/>
    </source>
</evidence>
<organism evidence="4 5">
    <name type="scientific">Sporolactobacillus inulinus CASD</name>
    <dbReference type="NCBI Taxonomy" id="1069536"/>
    <lineage>
        <taxon>Bacteria</taxon>
        <taxon>Bacillati</taxon>
        <taxon>Bacillota</taxon>
        <taxon>Bacilli</taxon>
        <taxon>Bacillales</taxon>
        <taxon>Sporolactobacillaceae</taxon>
        <taxon>Sporolactobacillus</taxon>
    </lineage>
</organism>
<dbReference type="AlphaFoldDB" id="A0A0U1QQP4"/>
<dbReference type="RefSeq" id="WP_010025572.1">
    <property type="nucleotide sequence ID" value="NZ_AFVQ02000052.1"/>
</dbReference>
<dbReference type="OrthoDB" id="9807202at2"/>
<dbReference type="Pfam" id="PF03975">
    <property type="entry name" value="CheD"/>
    <property type="match status" value="1"/>
</dbReference>
<dbReference type="GO" id="GO:0006935">
    <property type="term" value="P:chemotaxis"/>
    <property type="evidence" value="ECO:0007669"/>
    <property type="project" value="UniProtKB-UniRule"/>
</dbReference>
<dbReference type="SUPFAM" id="SSF64438">
    <property type="entry name" value="CNF1/YfiH-like putative cysteine hydrolases"/>
    <property type="match status" value="1"/>
</dbReference>